<dbReference type="RefSeq" id="WP_243516242.1">
    <property type="nucleotide sequence ID" value="NZ_CP094534.1"/>
</dbReference>
<feature type="chain" id="PRO_5045464532" evidence="1">
    <location>
        <begin position="23"/>
        <end position="417"/>
    </location>
</feature>
<organism evidence="2 3">
    <name type="scientific">Hymenobacter monticola</name>
    <dbReference type="NCBI Taxonomy" id="1705399"/>
    <lineage>
        <taxon>Bacteria</taxon>
        <taxon>Pseudomonadati</taxon>
        <taxon>Bacteroidota</taxon>
        <taxon>Cytophagia</taxon>
        <taxon>Cytophagales</taxon>
        <taxon>Hymenobacteraceae</taxon>
        <taxon>Hymenobacter</taxon>
    </lineage>
</organism>
<dbReference type="Proteomes" id="UP000831390">
    <property type="component" value="Chromosome"/>
</dbReference>
<proteinExistence type="predicted"/>
<name>A0ABY4B7P3_9BACT</name>
<reference evidence="2 3" key="1">
    <citation type="submission" date="2022-03" db="EMBL/GenBank/DDBJ databases">
        <title>Hymenobactersp. isolated from the air.</title>
        <authorList>
            <person name="Won M."/>
            <person name="Kwon S.-W."/>
        </authorList>
    </citation>
    <scope>NUCLEOTIDE SEQUENCE [LARGE SCALE GENOMIC DNA]</scope>
    <source>
        <strain evidence="2 3">KACC 22596</strain>
    </source>
</reference>
<protein>
    <submittedName>
        <fullName evidence="2">Uncharacterized protein</fullName>
    </submittedName>
</protein>
<evidence type="ECO:0000313" key="3">
    <source>
        <dbReference type="Proteomes" id="UP000831390"/>
    </source>
</evidence>
<keyword evidence="1" id="KW-0732">Signal</keyword>
<accession>A0ABY4B7P3</accession>
<sequence length="417" mass="44629">MHSLLRIGFAGLALAASVPARAQAPAERTLVASPAVGEVIDAAEKARFGLFPNYAADNFLDARFVRALAPDSALTLRIRQRDGQVLNRPSLPMEFEAVREVIERRLRELEPAAAGAATTAPGRGSGAALARSSGAAGAQPEIIGRSYSVELKSGNSFVGVLRTAGPQEMEFETKDLGTVRVQRANLRDLVLLTDGQSRRGYDYVGNGNRLFFGPTARNLRRGEGYVQDIDIFLLSANYGITDNFSMGVIASFIPGLGSYNLVGLTPKVSFGAKDNLRFGAGAMVVFVSGYTAGVTYANATVGSADHNLTGGVGFGFSGSGGFGSTPVFMLGGATRVSRRIFLMNESYLVRYTDTNRKSTGLAGIAGLRVAWPRISGSLGLMYVHTAYDEQYTYSRVSQNYTDAFPYAEVTFRFGRVK</sequence>
<keyword evidence="3" id="KW-1185">Reference proteome</keyword>
<feature type="signal peptide" evidence="1">
    <location>
        <begin position="1"/>
        <end position="22"/>
    </location>
</feature>
<evidence type="ECO:0000256" key="1">
    <source>
        <dbReference type="SAM" id="SignalP"/>
    </source>
</evidence>
<gene>
    <name evidence="2" type="ORF">MTP16_04330</name>
</gene>
<dbReference type="EMBL" id="CP094534">
    <property type="protein sequence ID" value="UOE34884.1"/>
    <property type="molecule type" value="Genomic_DNA"/>
</dbReference>
<evidence type="ECO:0000313" key="2">
    <source>
        <dbReference type="EMBL" id="UOE34884.1"/>
    </source>
</evidence>